<name>A0A0M2NIC6_9FIRM</name>
<dbReference type="EMBL" id="LAYJ01000112">
    <property type="protein sequence ID" value="KKI50187.1"/>
    <property type="molecule type" value="Genomic_DNA"/>
</dbReference>
<keyword evidence="2" id="KW-1185">Reference proteome</keyword>
<dbReference type="STRING" id="270498.CHK_2250"/>
<dbReference type="AlphaFoldDB" id="A0A0M2NIC6"/>
<reference evidence="1 2" key="1">
    <citation type="submission" date="2015-04" db="EMBL/GenBank/DDBJ databases">
        <title>Draft genome sequence of bacteremic isolate Catabacter hongkongensis type strain HKU16T.</title>
        <authorList>
            <person name="Lau S.K."/>
            <person name="Teng J.L."/>
            <person name="Huang Y."/>
            <person name="Curreem S.O."/>
            <person name="Tsui S.K."/>
            <person name="Woo P.C."/>
        </authorList>
    </citation>
    <scope>NUCLEOTIDE SEQUENCE [LARGE SCALE GENOMIC DNA]</scope>
    <source>
        <strain evidence="1 2">HKU16</strain>
    </source>
</reference>
<gene>
    <name evidence="1" type="ORF">CHK_2250</name>
</gene>
<evidence type="ECO:0000313" key="1">
    <source>
        <dbReference type="EMBL" id="KKI50187.1"/>
    </source>
</evidence>
<comment type="caution">
    <text evidence="1">The sequence shown here is derived from an EMBL/GenBank/DDBJ whole genome shotgun (WGS) entry which is preliminary data.</text>
</comment>
<evidence type="ECO:0000313" key="2">
    <source>
        <dbReference type="Proteomes" id="UP000034076"/>
    </source>
</evidence>
<proteinExistence type="predicted"/>
<protein>
    <submittedName>
        <fullName evidence="1">Uncharacterized protein</fullName>
    </submittedName>
</protein>
<sequence>MHKTISSSTTKFYPDKIKTQNKFGDSRSQHRRTAFVLLATLFYGKQTI</sequence>
<dbReference type="Proteomes" id="UP000034076">
    <property type="component" value="Unassembled WGS sequence"/>
</dbReference>
<accession>A0A0M2NIC6</accession>
<organism evidence="1 2">
    <name type="scientific">Christensenella hongkongensis</name>
    <dbReference type="NCBI Taxonomy" id="270498"/>
    <lineage>
        <taxon>Bacteria</taxon>
        <taxon>Bacillati</taxon>
        <taxon>Bacillota</taxon>
        <taxon>Clostridia</taxon>
        <taxon>Christensenellales</taxon>
        <taxon>Christensenellaceae</taxon>
        <taxon>Christensenella</taxon>
    </lineage>
</organism>